<dbReference type="InterPro" id="IPR007420">
    <property type="entry name" value="DUF465"/>
</dbReference>
<dbReference type="Gene3D" id="6.10.280.50">
    <property type="match status" value="1"/>
</dbReference>
<name>A0A1G8XT32_9GAMM</name>
<evidence type="ECO:0000313" key="2">
    <source>
        <dbReference type="Proteomes" id="UP000199305"/>
    </source>
</evidence>
<dbReference type="InterPro" id="IPR038444">
    <property type="entry name" value="DUF465_sf"/>
</dbReference>
<sequence length="87" mass="10376">MPYIEAHTLERDFPEHVDIIKQLYEENLEFKLESERYHQLDKKIRGLEAAGVTTDDQNYNSLKRLRVQMKDQLYQQIIDFSPAHEPG</sequence>
<dbReference type="Pfam" id="PF04325">
    <property type="entry name" value="DUF465"/>
    <property type="match status" value="1"/>
</dbReference>
<keyword evidence="2" id="KW-1185">Reference proteome</keyword>
<dbReference type="OrthoDB" id="1263265at2"/>
<evidence type="ECO:0008006" key="3">
    <source>
        <dbReference type="Google" id="ProtNLM"/>
    </source>
</evidence>
<dbReference type="RefSeq" id="WP_091510115.1">
    <property type="nucleotide sequence ID" value="NZ_FNFH01000002.1"/>
</dbReference>
<proteinExistence type="predicted"/>
<organism evidence="1 2">
    <name type="scientific">Microbulbifer yueqingensis</name>
    <dbReference type="NCBI Taxonomy" id="658219"/>
    <lineage>
        <taxon>Bacteria</taxon>
        <taxon>Pseudomonadati</taxon>
        <taxon>Pseudomonadota</taxon>
        <taxon>Gammaproteobacteria</taxon>
        <taxon>Cellvibrionales</taxon>
        <taxon>Microbulbiferaceae</taxon>
        <taxon>Microbulbifer</taxon>
    </lineage>
</organism>
<gene>
    <name evidence="1" type="ORF">SAMN05216212_1231</name>
</gene>
<dbReference type="Proteomes" id="UP000199305">
    <property type="component" value="Unassembled WGS sequence"/>
</dbReference>
<dbReference type="STRING" id="658219.SAMN05216212_1231"/>
<evidence type="ECO:0000313" key="1">
    <source>
        <dbReference type="EMBL" id="SDJ93772.1"/>
    </source>
</evidence>
<accession>A0A1G8XT32</accession>
<dbReference type="EMBL" id="FNFH01000002">
    <property type="protein sequence ID" value="SDJ93772.1"/>
    <property type="molecule type" value="Genomic_DNA"/>
</dbReference>
<dbReference type="AlphaFoldDB" id="A0A1G8XT32"/>
<reference evidence="2" key="1">
    <citation type="submission" date="2016-10" db="EMBL/GenBank/DDBJ databases">
        <authorList>
            <person name="Varghese N."/>
            <person name="Submissions S."/>
        </authorList>
    </citation>
    <scope>NUCLEOTIDE SEQUENCE [LARGE SCALE GENOMIC DNA]</scope>
    <source>
        <strain evidence="2">CGMCC 1.10658</strain>
    </source>
</reference>
<protein>
    <recommendedName>
        <fullName evidence="3">DUF465 domain-containing protein</fullName>
    </recommendedName>
</protein>